<comment type="caution">
    <text evidence="12">The sequence shown here is derived from an EMBL/GenBank/DDBJ whole genome shotgun (WGS) entry which is preliminary data.</text>
</comment>
<dbReference type="Gene3D" id="3.90.25.10">
    <property type="entry name" value="UDP-galactose 4-epimerase, domain 1"/>
    <property type="match status" value="1"/>
</dbReference>
<evidence type="ECO:0000256" key="3">
    <source>
        <dbReference type="ARBA" id="ARBA00004947"/>
    </source>
</evidence>
<evidence type="ECO:0000256" key="2">
    <source>
        <dbReference type="ARBA" id="ARBA00001911"/>
    </source>
</evidence>
<proteinExistence type="inferred from homology"/>
<name>A0A4R4DEN1_9PROT</name>
<protein>
    <recommendedName>
        <fullName evidence="6 10">UDP-glucose 4-epimerase</fullName>
        <ecNumber evidence="5 10">5.1.3.2</ecNumber>
    </recommendedName>
</protein>
<dbReference type="OrthoDB" id="9801785at2"/>
<comment type="pathway">
    <text evidence="3 10">Carbohydrate metabolism; galactose metabolism.</text>
</comment>
<dbReference type="SUPFAM" id="SSF51735">
    <property type="entry name" value="NAD(P)-binding Rossmann-fold domains"/>
    <property type="match status" value="1"/>
</dbReference>
<evidence type="ECO:0000256" key="9">
    <source>
        <dbReference type="ARBA" id="ARBA00023277"/>
    </source>
</evidence>
<evidence type="ECO:0000256" key="7">
    <source>
        <dbReference type="ARBA" id="ARBA00023027"/>
    </source>
</evidence>
<evidence type="ECO:0000313" key="12">
    <source>
        <dbReference type="EMBL" id="TCZ57951.1"/>
    </source>
</evidence>
<dbReference type="Gene3D" id="3.40.50.720">
    <property type="entry name" value="NAD(P)-binding Rossmann-like Domain"/>
    <property type="match status" value="1"/>
</dbReference>
<dbReference type="NCBIfam" id="TIGR01179">
    <property type="entry name" value="galE"/>
    <property type="match status" value="1"/>
</dbReference>
<dbReference type="GO" id="GO:0033499">
    <property type="term" value="P:galactose catabolic process via UDP-galactose, Leloir pathway"/>
    <property type="evidence" value="ECO:0007669"/>
    <property type="project" value="TreeGrafter"/>
</dbReference>
<dbReference type="EMBL" id="SKBM01000017">
    <property type="protein sequence ID" value="TCZ57951.1"/>
    <property type="molecule type" value="Genomic_DNA"/>
</dbReference>
<dbReference type="InterPro" id="IPR005886">
    <property type="entry name" value="UDP_G4E"/>
</dbReference>
<dbReference type="EC" id="5.1.3.2" evidence="5 10"/>
<sequence>MDGRRFLVTGGAGYVGSHLVLTLVERGAEVVVMDDLRQGHRGAVPPGVELVQDSIADRRRLAEVFAAWKFDAVFHFAALSLVGESMRDPLRYCSENLSNSLAVADAAVKAGCLRFVLSSTAALFGNPKVVPIPEEAELAPTNAYGDSKLMVEKALGWADQVHGLRSACLRYFNAAGADPQGRIGEDHEPETHLVPLAIGAALGTRPPLTVFGTDYPTPDGTCIRDYVHVLDLADAHIRVLDRLEQASVRYNIGNGTGYSVKQVIEAVERISGRPVPHGFGPRRAGDPAMLVASSARLRQETGWAPRFAALDDIVRTAWDWHSRHPKGYDDRG</sequence>
<dbReference type="PANTHER" id="PTHR43725">
    <property type="entry name" value="UDP-GLUCOSE 4-EPIMERASE"/>
    <property type="match status" value="1"/>
</dbReference>
<dbReference type="CDD" id="cd05247">
    <property type="entry name" value="UDP_G4E_1_SDR_e"/>
    <property type="match status" value="1"/>
</dbReference>
<dbReference type="GO" id="GO:0003978">
    <property type="term" value="F:UDP-glucose 4-epimerase activity"/>
    <property type="evidence" value="ECO:0007669"/>
    <property type="project" value="UniProtKB-UniRule"/>
</dbReference>
<comment type="cofactor">
    <cofactor evidence="2 10">
        <name>NAD(+)</name>
        <dbReference type="ChEBI" id="CHEBI:57540"/>
    </cofactor>
</comment>
<evidence type="ECO:0000256" key="6">
    <source>
        <dbReference type="ARBA" id="ARBA00018569"/>
    </source>
</evidence>
<evidence type="ECO:0000313" key="13">
    <source>
        <dbReference type="Proteomes" id="UP000295023"/>
    </source>
</evidence>
<dbReference type="AlphaFoldDB" id="A0A4R4DEN1"/>
<accession>A0A4R4DEN1</accession>
<dbReference type="InterPro" id="IPR036291">
    <property type="entry name" value="NAD(P)-bd_dom_sf"/>
</dbReference>
<keyword evidence="9 10" id="KW-0119">Carbohydrate metabolism</keyword>
<evidence type="ECO:0000256" key="5">
    <source>
        <dbReference type="ARBA" id="ARBA00013189"/>
    </source>
</evidence>
<dbReference type="InterPro" id="IPR001509">
    <property type="entry name" value="Epimerase_deHydtase"/>
</dbReference>
<organism evidence="12 13">
    <name type="scientific">Roseicella aquatilis</name>
    <dbReference type="NCBI Taxonomy" id="2527868"/>
    <lineage>
        <taxon>Bacteria</taxon>
        <taxon>Pseudomonadati</taxon>
        <taxon>Pseudomonadota</taxon>
        <taxon>Alphaproteobacteria</taxon>
        <taxon>Acetobacterales</taxon>
        <taxon>Roseomonadaceae</taxon>
        <taxon>Roseicella</taxon>
    </lineage>
</organism>
<reference evidence="12 13" key="1">
    <citation type="submission" date="2019-03" db="EMBL/GenBank/DDBJ databases">
        <title>Paracraurococcus aquatilis NE82 genome sequence.</title>
        <authorList>
            <person name="Zhao Y."/>
            <person name="Du Z."/>
        </authorList>
    </citation>
    <scope>NUCLEOTIDE SEQUENCE [LARGE SCALE GENOMIC DNA]</scope>
    <source>
        <strain evidence="12 13">NE82</strain>
    </source>
</reference>
<evidence type="ECO:0000256" key="10">
    <source>
        <dbReference type="RuleBase" id="RU366046"/>
    </source>
</evidence>
<evidence type="ECO:0000259" key="11">
    <source>
        <dbReference type="Pfam" id="PF01370"/>
    </source>
</evidence>
<keyword evidence="7 10" id="KW-0520">NAD</keyword>
<comment type="subunit">
    <text evidence="10">Homodimer.</text>
</comment>
<evidence type="ECO:0000256" key="1">
    <source>
        <dbReference type="ARBA" id="ARBA00000083"/>
    </source>
</evidence>
<evidence type="ECO:0000256" key="4">
    <source>
        <dbReference type="ARBA" id="ARBA00007637"/>
    </source>
</evidence>
<gene>
    <name evidence="12" type="primary">galE</name>
    <name evidence="12" type="ORF">EXY23_17355</name>
</gene>
<comment type="similarity">
    <text evidence="4 10">Belongs to the NAD(P)-dependent epimerase/dehydratase family.</text>
</comment>
<evidence type="ECO:0000256" key="8">
    <source>
        <dbReference type="ARBA" id="ARBA00023235"/>
    </source>
</evidence>
<comment type="catalytic activity">
    <reaction evidence="1 10">
        <text>UDP-alpha-D-glucose = UDP-alpha-D-galactose</text>
        <dbReference type="Rhea" id="RHEA:22168"/>
        <dbReference type="ChEBI" id="CHEBI:58885"/>
        <dbReference type="ChEBI" id="CHEBI:66914"/>
        <dbReference type="EC" id="5.1.3.2"/>
    </reaction>
</comment>
<dbReference type="RefSeq" id="WP_132292181.1">
    <property type="nucleotide sequence ID" value="NZ_SKBM01000017.1"/>
</dbReference>
<keyword evidence="13" id="KW-1185">Reference proteome</keyword>
<keyword evidence="8 10" id="KW-0413">Isomerase</keyword>
<dbReference type="Proteomes" id="UP000295023">
    <property type="component" value="Unassembled WGS sequence"/>
</dbReference>
<dbReference type="UniPathway" id="UPA00214"/>
<dbReference type="PANTHER" id="PTHR43725:SF53">
    <property type="entry name" value="UDP-ARABINOSE 4-EPIMERASE 1"/>
    <property type="match status" value="1"/>
</dbReference>
<feature type="domain" description="NAD-dependent epimerase/dehydratase" evidence="11">
    <location>
        <begin position="7"/>
        <end position="253"/>
    </location>
</feature>
<dbReference type="Pfam" id="PF01370">
    <property type="entry name" value="Epimerase"/>
    <property type="match status" value="1"/>
</dbReference>